<evidence type="ECO:0000256" key="1">
    <source>
        <dbReference type="SAM" id="MobiDB-lite"/>
    </source>
</evidence>
<protein>
    <recommendedName>
        <fullName evidence="4">Copper-fist domain-containing protein</fullName>
    </recommendedName>
</protein>
<dbReference type="STRING" id="1314674.A0A0D7BJ47"/>
<evidence type="ECO:0008006" key="4">
    <source>
        <dbReference type="Google" id="ProtNLM"/>
    </source>
</evidence>
<sequence>MIPFDELCPCTVPRKSPPRKPKVEPVAVSLTSEPSPTTIHNQHAPRPELHNPSPNATVSLPGPIHLPSSGAHHTRPHLAHATESFSPYGRAYDRAHVGHRSPSTESPTYLAAPNDGPDYWSIATNTVSAPATCANPESCGGCLQCIAASMAQIAPSTSRNNPLDEWMRQQLGMQYVAPPSQCGHGCPPGLCQCESGGCQSGCSYAPEKVCCKGPGYPTSPLDLTGGFFDIQPSLPRTRSSSSSSDSSTGTGFLQPFYAASNYSAGSSNPDLMYGAQEFNFGNQIVYAGSNPDTDPSYARSHPDIDMPLYSGSNPDLHASYGNNSPMYGDGEMYGDAPTNDVFLGMF</sequence>
<keyword evidence="3" id="KW-1185">Reference proteome</keyword>
<name>A0A0D7BJ47_9AGAR</name>
<evidence type="ECO:0000313" key="2">
    <source>
        <dbReference type="EMBL" id="KIY70230.1"/>
    </source>
</evidence>
<accession>A0A0D7BJ47</accession>
<evidence type="ECO:0000313" key="3">
    <source>
        <dbReference type="Proteomes" id="UP000054007"/>
    </source>
</evidence>
<feature type="region of interest" description="Disordered" evidence="1">
    <location>
        <begin position="12"/>
        <end position="58"/>
    </location>
</feature>
<gene>
    <name evidence="2" type="ORF">CYLTODRAFT_198480</name>
</gene>
<dbReference type="Proteomes" id="UP000054007">
    <property type="component" value="Unassembled WGS sequence"/>
</dbReference>
<dbReference type="AlphaFoldDB" id="A0A0D7BJ47"/>
<dbReference type="EMBL" id="KN880471">
    <property type="protein sequence ID" value="KIY70230.1"/>
    <property type="molecule type" value="Genomic_DNA"/>
</dbReference>
<organism evidence="2 3">
    <name type="scientific">Cylindrobasidium torrendii FP15055 ss-10</name>
    <dbReference type="NCBI Taxonomy" id="1314674"/>
    <lineage>
        <taxon>Eukaryota</taxon>
        <taxon>Fungi</taxon>
        <taxon>Dikarya</taxon>
        <taxon>Basidiomycota</taxon>
        <taxon>Agaricomycotina</taxon>
        <taxon>Agaricomycetes</taxon>
        <taxon>Agaricomycetidae</taxon>
        <taxon>Agaricales</taxon>
        <taxon>Marasmiineae</taxon>
        <taxon>Physalacriaceae</taxon>
        <taxon>Cylindrobasidium</taxon>
    </lineage>
</organism>
<proteinExistence type="predicted"/>
<feature type="compositionally biased region" description="Polar residues" evidence="1">
    <location>
        <begin position="29"/>
        <end position="41"/>
    </location>
</feature>
<reference evidence="2 3" key="1">
    <citation type="journal article" date="2015" name="Fungal Genet. Biol.">
        <title>Evolution of novel wood decay mechanisms in Agaricales revealed by the genome sequences of Fistulina hepatica and Cylindrobasidium torrendii.</title>
        <authorList>
            <person name="Floudas D."/>
            <person name="Held B.W."/>
            <person name="Riley R."/>
            <person name="Nagy L.G."/>
            <person name="Koehler G."/>
            <person name="Ransdell A.S."/>
            <person name="Younus H."/>
            <person name="Chow J."/>
            <person name="Chiniquy J."/>
            <person name="Lipzen A."/>
            <person name="Tritt A."/>
            <person name="Sun H."/>
            <person name="Haridas S."/>
            <person name="LaButti K."/>
            <person name="Ohm R.A."/>
            <person name="Kues U."/>
            <person name="Blanchette R.A."/>
            <person name="Grigoriev I.V."/>
            <person name="Minto R.E."/>
            <person name="Hibbett D.S."/>
        </authorList>
    </citation>
    <scope>NUCLEOTIDE SEQUENCE [LARGE SCALE GENOMIC DNA]</scope>
    <source>
        <strain evidence="2 3">FP15055 ss-10</strain>
    </source>
</reference>